<name>A0A1G2MCI5_9BACT</name>
<feature type="transmembrane region" description="Helical" evidence="1">
    <location>
        <begin position="35"/>
        <end position="57"/>
    </location>
</feature>
<evidence type="ECO:0000313" key="3">
    <source>
        <dbReference type="Proteomes" id="UP000176493"/>
    </source>
</evidence>
<proteinExistence type="predicted"/>
<sequence length="119" mass="13620">MKFFPVNNRIFHDVFSRARVPSESAQFGRSPSVDWLVLCTTFALLLFGAITAGVIMYGRVENENIFLSEKKESAASLPLDRFKLERTVLFYEKKQEQFNALKQKPLSTADPYVSPPEKK</sequence>
<protein>
    <submittedName>
        <fullName evidence="2">Uncharacterized protein</fullName>
    </submittedName>
</protein>
<dbReference type="EMBL" id="MHRJ01000043">
    <property type="protein sequence ID" value="OHA21578.1"/>
    <property type="molecule type" value="Genomic_DNA"/>
</dbReference>
<keyword evidence="1" id="KW-0812">Transmembrane</keyword>
<organism evidence="2 3">
    <name type="scientific">Candidatus Taylorbacteria bacterium RIFCSPHIGHO2_02_49_25</name>
    <dbReference type="NCBI Taxonomy" id="1802305"/>
    <lineage>
        <taxon>Bacteria</taxon>
        <taxon>Candidatus Tayloriibacteriota</taxon>
    </lineage>
</organism>
<accession>A0A1G2MCI5</accession>
<dbReference type="AlphaFoldDB" id="A0A1G2MCI5"/>
<gene>
    <name evidence="2" type="ORF">A2W52_01905</name>
</gene>
<dbReference type="Proteomes" id="UP000176493">
    <property type="component" value="Unassembled WGS sequence"/>
</dbReference>
<evidence type="ECO:0000256" key="1">
    <source>
        <dbReference type="SAM" id="Phobius"/>
    </source>
</evidence>
<comment type="caution">
    <text evidence="2">The sequence shown here is derived from an EMBL/GenBank/DDBJ whole genome shotgun (WGS) entry which is preliminary data.</text>
</comment>
<reference evidence="2 3" key="1">
    <citation type="journal article" date="2016" name="Nat. Commun.">
        <title>Thousands of microbial genomes shed light on interconnected biogeochemical processes in an aquifer system.</title>
        <authorList>
            <person name="Anantharaman K."/>
            <person name="Brown C.T."/>
            <person name="Hug L.A."/>
            <person name="Sharon I."/>
            <person name="Castelle C.J."/>
            <person name="Probst A.J."/>
            <person name="Thomas B.C."/>
            <person name="Singh A."/>
            <person name="Wilkins M.J."/>
            <person name="Karaoz U."/>
            <person name="Brodie E.L."/>
            <person name="Williams K.H."/>
            <person name="Hubbard S.S."/>
            <person name="Banfield J.F."/>
        </authorList>
    </citation>
    <scope>NUCLEOTIDE SEQUENCE [LARGE SCALE GENOMIC DNA]</scope>
</reference>
<evidence type="ECO:0000313" key="2">
    <source>
        <dbReference type="EMBL" id="OHA21578.1"/>
    </source>
</evidence>
<keyword evidence="1" id="KW-1133">Transmembrane helix</keyword>
<keyword evidence="1" id="KW-0472">Membrane</keyword>